<dbReference type="InParanoid" id="A0A068V7L4"/>
<reference evidence="2" key="3">
    <citation type="submission" date="2014-06" db="EMBL/GenBank/DDBJ databases">
        <title>Structure and adaptive landscape of the coffee genome.</title>
        <authorList>
            <person name="Denoeud F."/>
            <person name="Wincker P."/>
            <person name="Lashermes P."/>
        </authorList>
    </citation>
    <scope>NUCLEOTIDE SEQUENCE [LARGE SCALE GENOMIC DNA]</scope>
    <source>
        <strain evidence="2">DH200</strain>
    </source>
</reference>
<dbReference type="PANTHER" id="PTHR31860">
    <property type="entry name" value="HEAT-INDUCIBLE TRANSCRIPTION REPRESSOR (DUF639)-RELATED"/>
    <property type="match status" value="1"/>
</dbReference>
<dbReference type="Gramene" id="CDP16488">
    <property type="protein sequence ID" value="CDP16488"/>
    <property type="gene ID" value="GSCOC_T00018436001"/>
</dbReference>
<dbReference type="Gramene" id="CDP16489">
    <property type="protein sequence ID" value="CDP16489"/>
    <property type="gene ID" value="GSCOC_T00018437001"/>
</dbReference>
<evidence type="ECO:0000313" key="1">
    <source>
        <dbReference type="EMBL" id="CDP16488.1"/>
    </source>
</evidence>
<accession>A0A068V7L4</accession>
<dbReference type="EMBL" id="HG739211">
    <property type="protein sequence ID" value="CDP16489.1"/>
    <property type="molecule type" value="Genomic_DNA"/>
</dbReference>
<organism evidence="2 3">
    <name type="scientific">Coffea canephora</name>
    <name type="common">Robusta coffee</name>
    <dbReference type="NCBI Taxonomy" id="49390"/>
    <lineage>
        <taxon>Eukaryota</taxon>
        <taxon>Viridiplantae</taxon>
        <taxon>Streptophyta</taxon>
        <taxon>Embryophyta</taxon>
        <taxon>Tracheophyta</taxon>
        <taxon>Spermatophyta</taxon>
        <taxon>Magnoliopsida</taxon>
        <taxon>eudicotyledons</taxon>
        <taxon>Gunneridae</taxon>
        <taxon>Pentapetalae</taxon>
        <taxon>asterids</taxon>
        <taxon>lamiids</taxon>
        <taxon>Gentianales</taxon>
        <taxon>Rubiaceae</taxon>
        <taxon>Ixoroideae</taxon>
        <taxon>Gardenieae complex</taxon>
        <taxon>Bertiereae - Coffeeae clade</taxon>
        <taxon>Coffeeae</taxon>
        <taxon>Coffea</taxon>
    </lineage>
</organism>
<dbReference type="AlphaFoldDB" id="A0A068V7L4"/>
<dbReference type="OrthoDB" id="1685003at2759"/>
<proteinExistence type="predicted"/>
<dbReference type="STRING" id="49390.A0A068V7L4"/>
<name>A0A068V7L4_COFCA</name>
<dbReference type="Proteomes" id="UP000295252">
    <property type="component" value="Chromosome VII"/>
</dbReference>
<dbReference type="PANTHER" id="PTHR31860:SF5">
    <property type="entry name" value="ARGH (DUF639)"/>
    <property type="match status" value="1"/>
</dbReference>
<reference evidence="3" key="2">
    <citation type="journal article" date="2014" name="Science">
        <title>The coffee genome provides insight into the convergent evolution of caffeine biosynthesis.</title>
        <authorList>
            <person name="Denoeud F."/>
            <person name="Carretero-Paulet L."/>
            <person name="Dereeper A."/>
            <person name="Droc G."/>
            <person name="Guyot R."/>
            <person name="Pietrella M."/>
            <person name="Zheng C."/>
            <person name="Alberti A."/>
            <person name="Anthony F."/>
            <person name="Aprea G."/>
            <person name="Aury J.M."/>
            <person name="Bento P."/>
            <person name="Bernard M."/>
            <person name="Bocs S."/>
            <person name="Campa C."/>
            <person name="Cenci A."/>
            <person name="Combes M.C."/>
            <person name="Crouzillat D."/>
            <person name="Da Silva C."/>
            <person name="Daddiego L."/>
            <person name="De Bellis F."/>
            <person name="Dussert S."/>
            <person name="Garsmeur O."/>
            <person name="Gayraud T."/>
            <person name="Guignon V."/>
            <person name="Jahn K."/>
            <person name="Jamilloux V."/>
            <person name="Joet T."/>
            <person name="Labadie K."/>
            <person name="Lan T."/>
            <person name="Leclercq J."/>
            <person name="Lepelley M."/>
            <person name="Leroy T."/>
            <person name="Li L.T."/>
            <person name="Librado P."/>
            <person name="Lopez L."/>
            <person name="Munoz A."/>
            <person name="Noel B."/>
            <person name="Pallavicini A."/>
            <person name="Perrotta G."/>
            <person name="Poncet V."/>
            <person name="Pot D."/>
            <person name="Priyono X."/>
            <person name="Rigoreau M."/>
            <person name="Rouard M."/>
            <person name="Rozas J."/>
            <person name="Tranchant-Dubreuil C."/>
            <person name="VanBuren R."/>
            <person name="Zhang Q."/>
            <person name="Andrade A.C."/>
            <person name="Argout X."/>
            <person name="Bertrand B."/>
            <person name="de Kochko A."/>
            <person name="Graziosi G."/>
            <person name="Henry R.J."/>
            <person name="Jayarama X."/>
            <person name="Ming R."/>
            <person name="Nagai C."/>
            <person name="Rounsley S."/>
            <person name="Sankoff D."/>
            <person name="Giuliano G."/>
            <person name="Albert V.A."/>
            <person name="Wincker P."/>
            <person name="Lashermes P."/>
        </authorList>
    </citation>
    <scope>NUCLEOTIDE SEQUENCE [LARGE SCALE GENOMIC DNA]</scope>
    <source>
        <strain evidence="3">cv. DH200-94</strain>
    </source>
</reference>
<reference evidence="2" key="1">
    <citation type="submission" date="2013-11" db="EMBL/GenBank/DDBJ databases">
        <authorList>
            <person name="Genoscope - CEA"/>
        </authorList>
    </citation>
    <scope>NUCLEOTIDE SEQUENCE</scope>
    <source>
        <strain evidence="2">DH200</strain>
    </source>
</reference>
<dbReference type="EMBL" id="HG739211">
    <property type="protein sequence ID" value="CDP16488.1"/>
    <property type="molecule type" value="Genomic_DNA"/>
</dbReference>
<gene>
    <name evidence="1" type="ORF">GSCOC_T00018436001</name>
    <name evidence="2" type="ORF">GSCOC_T00018437001</name>
</gene>
<protein>
    <submittedName>
        <fullName evidence="2">Uncharacterized protein</fullName>
    </submittedName>
</protein>
<keyword evidence="3" id="KW-1185">Reference proteome</keyword>
<sequence>MEKKHLSSIVNDVILRCAQVLDTSVDALIKEFESGLDPILHGYSRKLVEYCCSKVLKNLCNSMHERVSDGSFSRFTFDMMLAWEMPNSTDEESYMVGVLFLAFRYNHPLCALKSN</sequence>
<evidence type="ECO:0000313" key="3">
    <source>
        <dbReference type="Proteomes" id="UP000295252"/>
    </source>
</evidence>
<evidence type="ECO:0000313" key="2">
    <source>
        <dbReference type="EMBL" id="CDP16489.1"/>
    </source>
</evidence>